<accession>A0ABY7F0G7</accession>
<organism evidence="1 2">
    <name type="scientific">Mya arenaria</name>
    <name type="common">Soft-shell clam</name>
    <dbReference type="NCBI Taxonomy" id="6604"/>
    <lineage>
        <taxon>Eukaryota</taxon>
        <taxon>Metazoa</taxon>
        <taxon>Spiralia</taxon>
        <taxon>Lophotrochozoa</taxon>
        <taxon>Mollusca</taxon>
        <taxon>Bivalvia</taxon>
        <taxon>Autobranchia</taxon>
        <taxon>Heteroconchia</taxon>
        <taxon>Euheterodonta</taxon>
        <taxon>Imparidentia</taxon>
        <taxon>Neoheterodontei</taxon>
        <taxon>Myida</taxon>
        <taxon>Myoidea</taxon>
        <taxon>Myidae</taxon>
        <taxon>Mya</taxon>
    </lineage>
</organism>
<name>A0ABY7F0G7_MYAAR</name>
<protein>
    <submittedName>
        <fullName evidence="1">Uncharacterized protein</fullName>
    </submittedName>
</protein>
<sequence length="90" mass="9857">MYLKQRRNQIVVNVTMKIVLLLLVLLPIAFSVEVDKRFFLPDAIHIVCGLLGADATEAQCESLCHSNLPAYLTPFCGTACHAIQSGAHTC</sequence>
<evidence type="ECO:0000313" key="2">
    <source>
        <dbReference type="Proteomes" id="UP001164746"/>
    </source>
</evidence>
<keyword evidence="2" id="KW-1185">Reference proteome</keyword>
<dbReference type="Proteomes" id="UP001164746">
    <property type="component" value="Chromosome 9"/>
</dbReference>
<evidence type="ECO:0000313" key="1">
    <source>
        <dbReference type="EMBL" id="WAR14592.1"/>
    </source>
</evidence>
<proteinExistence type="predicted"/>
<dbReference type="EMBL" id="CP111020">
    <property type="protein sequence ID" value="WAR14592.1"/>
    <property type="molecule type" value="Genomic_DNA"/>
</dbReference>
<reference evidence="1" key="1">
    <citation type="submission" date="2022-11" db="EMBL/GenBank/DDBJ databases">
        <title>Centuries of genome instability and evolution in soft-shell clam transmissible cancer (bioRxiv).</title>
        <authorList>
            <person name="Hart S.F.M."/>
            <person name="Yonemitsu M.A."/>
            <person name="Giersch R.M."/>
            <person name="Beal B.F."/>
            <person name="Arriagada G."/>
            <person name="Davis B.W."/>
            <person name="Ostrander E.A."/>
            <person name="Goff S.P."/>
            <person name="Metzger M.J."/>
        </authorList>
    </citation>
    <scope>NUCLEOTIDE SEQUENCE</scope>
    <source>
        <strain evidence="1">MELC-2E11</strain>
        <tissue evidence="1">Siphon/mantle</tissue>
    </source>
</reference>
<gene>
    <name evidence="1" type="ORF">MAR_004697</name>
</gene>